<evidence type="ECO:0000313" key="2">
    <source>
        <dbReference type="Proteomes" id="UP000308197"/>
    </source>
</evidence>
<dbReference type="EMBL" id="ML211133">
    <property type="protein sequence ID" value="TFK87919.1"/>
    <property type="molecule type" value="Genomic_DNA"/>
</dbReference>
<keyword evidence="2" id="KW-1185">Reference proteome</keyword>
<dbReference type="AlphaFoldDB" id="A0A5C3PGD1"/>
<name>A0A5C3PGD1_9APHY</name>
<accession>A0A5C3PGD1</accession>
<dbReference type="InParanoid" id="A0A5C3PGD1"/>
<feature type="non-terminal residue" evidence="1">
    <location>
        <position position="1"/>
    </location>
</feature>
<protein>
    <submittedName>
        <fullName evidence="1">Uncharacterized protein</fullName>
    </submittedName>
</protein>
<proteinExistence type="predicted"/>
<evidence type="ECO:0000313" key="1">
    <source>
        <dbReference type="EMBL" id="TFK87919.1"/>
    </source>
</evidence>
<gene>
    <name evidence="1" type="ORF">K466DRAFT_458291</name>
</gene>
<dbReference type="Proteomes" id="UP000308197">
    <property type="component" value="Unassembled WGS sequence"/>
</dbReference>
<sequence length="128" mass="14067">VRARWRCCVPPAGWGRVTQDIDFVVPQGTTSVSRRLLMDHGAFTVESRTLHTKHTATGVDIEIPSPPALFQGSFDAATPIVTVDGVHVLHSVRILDAKCRSLLSRSRDVKRASDAEDIIFLLHHCASN</sequence>
<reference evidence="1 2" key="1">
    <citation type="journal article" date="2019" name="Nat. Ecol. Evol.">
        <title>Megaphylogeny resolves global patterns of mushroom evolution.</title>
        <authorList>
            <person name="Varga T."/>
            <person name="Krizsan K."/>
            <person name="Foldi C."/>
            <person name="Dima B."/>
            <person name="Sanchez-Garcia M."/>
            <person name="Sanchez-Ramirez S."/>
            <person name="Szollosi G.J."/>
            <person name="Szarkandi J.G."/>
            <person name="Papp V."/>
            <person name="Albert L."/>
            <person name="Andreopoulos W."/>
            <person name="Angelini C."/>
            <person name="Antonin V."/>
            <person name="Barry K.W."/>
            <person name="Bougher N.L."/>
            <person name="Buchanan P."/>
            <person name="Buyck B."/>
            <person name="Bense V."/>
            <person name="Catcheside P."/>
            <person name="Chovatia M."/>
            <person name="Cooper J."/>
            <person name="Damon W."/>
            <person name="Desjardin D."/>
            <person name="Finy P."/>
            <person name="Geml J."/>
            <person name="Haridas S."/>
            <person name="Hughes K."/>
            <person name="Justo A."/>
            <person name="Karasinski D."/>
            <person name="Kautmanova I."/>
            <person name="Kiss B."/>
            <person name="Kocsube S."/>
            <person name="Kotiranta H."/>
            <person name="LaButti K.M."/>
            <person name="Lechner B.E."/>
            <person name="Liimatainen K."/>
            <person name="Lipzen A."/>
            <person name="Lukacs Z."/>
            <person name="Mihaltcheva S."/>
            <person name="Morgado L.N."/>
            <person name="Niskanen T."/>
            <person name="Noordeloos M.E."/>
            <person name="Ohm R.A."/>
            <person name="Ortiz-Santana B."/>
            <person name="Ovrebo C."/>
            <person name="Racz N."/>
            <person name="Riley R."/>
            <person name="Savchenko A."/>
            <person name="Shiryaev A."/>
            <person name="Soop K."/>
            <person name="Spirin V."/>
            <person name="Szebenyi C."/>
            <person name="Tomsovsky M."/>
            <person name="Tulloss R.E."/>
            <person name="Uehling J."/>
            <person name="Grigoriev I.V."/>
            <person name="Vagvolgyi C."/>
            <person name="Papp T."/>
            <person name="Martin F.M."/>
            <person name="Miettinen O."/>
            <person name="Hibbett D.S."/>
            <person name="Nagy L.G."/>
        </authorList>
    </citation>
    <scope>NUCLEOTIDE SEQUENCE [LARGE SCALE GENOMIC DNA]</scope>
    <source>
        <strain evidence="1 2">HHB13444</strain>
    </source>
</reference>
<organism evidence="1 2">
    <name type="scientific">Polyporus arcularius HHB13444</name>
    <dbReference type="NCBI Taxonomy" id="1314778"/>
    <lineage>
        <taxon>Eukaryota</taxon>
        <taxon>Fungi</taxon>
        <taxon>Dikarya</taxon>
        <taxon>Basidiomycota</taxon>
        <taxon>Agaricomycotina</taxon>
        <taxon>Agaricomycetes</taxon>
        <taxon>Polyporales</taxon>
        <taxon>Polyporaceae</taxon>
        <taxon>Polyporus</taxon>
    </lineage>
</organism>
<feature type="non-terminal residue" evidence="1">
    <location>
        <position position="128"/>
    </location>
</feature>